<evidence type="ECO:0000256" key="9">
    <source>
        <dbReference type="ARBA" id="ARBA00051525"/>
    </source>
</evidence>
<comment type="cofactor">
    <cofactor evidence="1">
        <name>[4Fe-4S] cluster</name>
        <dbReference type="ChEBI" id="CHEBI:49883"/>
    </cofactor>
</comment>
<dbReference type="InterPro" id="IPR007197">
    <property type="entry name" value="rSAM"/>
</dbReference>
<evidence type="ECO:0000256" key="10">
    <source>
        <dbReference type="ARBA" id="ARBA00051925"/>
    </source>
</evidence>
<evidence type="ECO:0000256" key="5">
    <source>
        <dbReference type="ARBA" id="ARBA00023002"/>
    </source>
</evidence>
<dbReference type="InterPro" id="IPR050377">
    <property type="entry name" value="Radical_SAM_PqqE_MftC-like"/>
</dbReference>
<reference evidence="17 18" key="1">
    <citation type="submission" date="2015-01" db="EMBL/GenBank/DDBJ databases">
        <title>Draft genome of the acidophilic iron oxidizer Acidithrix ferrooxidans strain Py-F3.</title>
        <authorList>
            <person name="Poehlein A."/>
            <person name="Eisen S."/>
            <person name="Schloemann M."/>
            <person name="Johnson B.D."/>
            <person name="Daniel R."/>
            <person name="Muehling M."/>
        </authorList>
    </citation>
    <scope>NUCLEOTIDE SEQUENCE [LARGE SCALE GENOMIC DNA]</scope>
    <source>
        <strain evidence="17 18">Py-F3</strain>
    </source>
</reference>
<evidence type="ECO:0000313" key="17">
    <source>
        <dbReference type="EMBL" id="KJF15969.1"/>
    </source>
</evidence>
<evidence type="ECO:0000256" key="1">
    <source>
        <dbReference type="ARBA" id="ARBA00001966"/>
    </source>
</evidence>
<dbReference type="SFLD" id="SFLDF00316">
    <property type="entry name" value="C-terminal_tyrosine_decarboxyl"/>
    <property type="match status" value="1"/>
</dbReference>
<feature type="domain" description="Radical SAM core" evidence="16">
    <location>
        <begin position="13"/>
        <end position="227"/>
    </location>
</feature>
<dbReference type="EMBL" id="JXYS01000107">
    <property type="protein sequence ID" value="KJF15969.1"/>
    <property type="molecule type" value="Genomic_DNA"/>
</dbReference>
<accession>A0A0D8HDK8</accession>
<keyword evidence="2" id="KW-0004">4Fe-4S</keyword>
<evidence type="ECO:0000313" key="18">
    <source>
        <dbReference type="Proteomes" id="UP000032360"/>
    </source>
</evidence>
<comment type="catalytic activity">
    <reaction evidence="10">
        <text>[mycofactocin precursor peptide]-C-terminal glycyl-N-{[2-(4-hydroxyphenyl)ethenyl]-3-methylbutanamide} + AH2 + S-adenosyl-L-methionine = [mycofactocin precursor peptide]-C-terminal glycyl-N-{5-[(4-hydroxyphenyl)methyl]-4,4-dimethyl-2-oxopyrrolidin-3-yl}acetamide + 5'-deoxyadenosine + L-methionine + A + H(+)</text>
        <dbReference type="Rhea" id="RHEA:65500"/>
        <dbReference type="Rhea" id="RHEA-COMP:16816"/>
        <dbReference type="Rhea" id="RHEA-COMP:16818"/>
        <dbReference type="ChEBI" id="CHEBI:13193"/>
        <dbReference type="ChEBI" id="CHEBI:15378"/>
        <dbReference type="ChEBI" id="CHEBI:17319"/>
        <dbReference type="ChEBI" id="CHEBI:17499"/>
        <dbReference type="ChEBI" id="CHEBI:57844"/>
        <dbReference type="ChEBI" id="CHEBI:59789"/>
        <dbReference type="ChEBI" id="CHEBI:156517"/>
        <dbReference type="ChEBI" id="CHEBI:156518"/>
        <dbReference type="EC" id="4.1.99.26"/>
    </reaction>
</comment>
<dbReference type="PANTHER" id="PTHR11228">
    <property type="entry name" value="RADICAL SAM DOMAIN PROTEIN"/>
    <property type="match status" value="1"/>
</dbReference>
<dbReference type="SFLD" id="SFLDG01385">
    <property type="entry name" value="heme_carboxy_lyase_like"/>
    <property type="match status" value="1"/>
</dbReference>
<dbReference type="AlphaFoldDB" id="A0A0D8HDK8"/>
<sequence>MASALNDILSKGLSSPICLTWELTYGCNLSCSHCLSDSGPKAPGELDTNQAKSLIDQFQEMSIFYINIGGGEPMMRRDFFEIIEYAQNSNIGVKFSTNGYYLTPAAAKRLATMNYVDVQISLDGHTSEVNDAIRGRGSFDKALEALSNLSDAGFLNPKISVVATAYNVDHLDEILALANSFGAGLRLTRLRPSGRGTQSYKELNPSTTQQQKLYGWLMNHREVLTGDSFFHLSPLGDPLEGLNMCGAGKVVCLIDPIGDVYACPFTIHPDFKAGSIKENSFQAIWSDAPLFSSLRSSNGPSSCQSCSAYSQCNGGCMATKFHTGGQIDDPDPDCVMGNGQAPTSNRISIRPRQKITINS</sequence>
<dbReference type="STRING" id="1280514.AXFE_31800"/>
<evidence type="ECO:0000256" key="4">
    <source>
        <dbReference type="ARBA" id="ARBA00022723"/>
    </source>
</evidence>
<dbReference type="Gene3D" id="3.20.20.70">
    <property type="entry name" value="Aldolase class I"/>
    <property type="match status" value="1"/>
</dbReference>
<keyword evidence="4" id="KW-0479">Metal-binding</keyword>
<keyword evidence="8" id="KW-0456">Lyase</keyword>
<dbReference type="SFLD" id="SFLDG01387">
    <property type="entry name" value="BtrN-like_SPASM_domain_contain"/>
    <property type="match status" value="1"/>
</dbReference>
<dbReference type="NCBIfam" id="TIGR03962">
    <property type="entry name" value="mycofact_rSAM"/>
    <property type="match status" value="1"/>
</dbReference>
<evidence type="ECO:0000256" key="15">
    <source>
        <dbReference type="ARBA" id="ARBA00079192"/>
    </source>
</evidence>
<dbReference type="InterPro" id="IPR034391">
    <property type="entry name" value="AdoMet-like_SPASM_containing"/>
</dbReference>
<dbReference type="FunFam" id="3.20.20.70:FF:000188">
    <property type="entry name" value="Mycofactocin radical SAM maturase MftC"/>
    <property type="match status" value="1"/>
</dbReference>
<keyword evidence="5" id="KW-0560">Oxidoreductase</keyword>
<proteinExistence type="predicted"/>
<dbReference type="GO" id="GO:0003824">
    <property type="term" value="F:catalytic activity"/>
    <property type="evidence" value="ECO:0007669"/>
    <property type="project" value="InterPro"/>
</dbReference>
<dbReference type="OrthoDB" id="9782387at2"/>
<dbReference type="SMART" id="SM00729">
    <property type="entry name" value="Elp3"/>
    <property type="match status" value="1"/>
</dbReference>
<dbReference type="EC" id="1.3.98.7" evidence="11"/>
<dbReference type="SFLD" id="SFLDG01067">
    <property type="entry name" value="SPASM/twitch_domain_containing"/>
    <property type="match status" value="1"/>
</dbReference>
<keyword evidence="7" id="KW-0411">Iron-sulfur</keyword>
<name>A0A0D8HDK8_9ACTN</name>
<gene>
    <name evidence="17" type="primary">albA2</name>
    <name evidence="17" type="ORF">AXFE_31800</name>
</gene>
<evidence type="ECO:0000256" key="8">
    <source>
        <dbReference type="ARBA" id="ARBA00023239"/>
    </source>
</evidence>
<comment type="caution">
    <text evidence="17">The sequence shown here is derived from an EMBL/GenBank/DDBJ whole genome shotgun (WGS) entry which is preliminary data.</text>
</comment>
<dbReference type="NCBIfam" id="TIGR04085">
    <property type="entry name" value="rSAM_more_4Fe4S"/>
    <property type="match status" value="1"/>
</dbReference>
<protein>
    <recommendedName>
        <fullName evidence="13">Mycofactocin maturase MftC</fullName>
        <ecNumber evidence="11">1.3.98.7</ecNumber>
        <ecNumber evidence="12">4.1.99.26</ecNumber>
    </recommendedName>
    <alternativeName>
        <fullName evidence="15">[Mycofactocin precursor peptide]-pyrrolidinone derivative synthase</fullName>
    </alternativeName>
    <alternativeName>
        <fullName evidence="14">[Mycofactocin precursor peptide]-tyrosine decarboxylase</fullName>
    </alternativeName>
</protein>
<evidence type="ECO:0000256" key="6">
    <source>
        <dbReference type="ARBA" id="ARBA00023004"/>
    </source>
</evidence>
<evidence type="ECO:0000256" key="12">
    <source>
        <dbReference type="ARBA" id="ARBA00066804"/>
    </source>
</evidence>
<keyword evidence="18" id="KW-1185">Reference proteome</keyword>
<evidence type="ECO:0000256" key="3">
    <source>
        <dbReference type="ARBA" id="ARBA00022691"/>
    </source>
</evidence>
<evidence type="ECO:0000256" key="13">
    <source>
        <dbReference type="ARBA" id="ARBA00074337"/>
    </source>
</evidence>
<dbReference type="InterPro" id="IPR013785">
    <property type="entry name" value="Aldolase_TIM"/>
</dbReference>
<dbReference type="InterPro" id="IPR058240">
    <property type="entry name" value="rSAM_sf"/>
</dbReference>
<keyword evidence="6" id="KW-0408">Iron</keyword>
<evidence type="ECO:0000256" key="14">
    <source>
        <dbReference type="ARBA" id="ARBA00077306"/>
    </source>
</evidence>
<dbReference type="PROSITE" id="PS51918">
    <property type="entry name" value="RADICAL_SAM"/>
    <property type="match status" value="1"/>
</dbReference>
<dbReference type="Pfam" id="PF04055">
    <property type="entry name" value="Radical_SAM"/>
    <property type="match status" value="1"/>
</dbReference>
<organism evidence="17 18">
    <name type="scientific">Acidithrix ferrooxidans</name>
    <dbReference type="NCBI Taxonomy" id="1280514"/>
    <lineage>
        <taxon>Bacteria</taxon>
        <taxon>Bacillati</taxon>
        <taxon>Actinomycetota</taxon>
        <taxon>Acidimicrobiia</taxon>
        <taxon>Acidimicrobiales</taxon>
        <taxon>Acidimicrobiaceae</taxon>
        <taxon>Acidithrix</taxon>
    </lineage>
</organism>
<dbReference type="SFLD" id="SFLDG01386">
    <property type="entry name" value="main_SPASM_domain-containing"/>
    <property type="match status" value="1"/>
</dbReference>
<dbReference type="RefSeq" id="WP_052606849.1">
    <property type="nucleotide sequence ID" value="NZ_JXYS01000107.1"/>
</dbReference>
<evidence type="ECO:0000256" key="2">
    <source>
        <dbReference type="ARBA" id="ARBA00022485"/>
    </source>
</evidence>
<dbReference type="Proteomes" id="UP000032360">
    <property type="component" value="Unassembled WGS sequence"/>
</dbReference>
<dbReference type="PANTHER" id="PTHR11228:SF7">
    <property type="entry name" value="PQQA PEPTIDE CYCLASE"/>
    <property type="match status" value="1"/>
</dbReference>
<evidence type="ECO:0000256" key="7">
    <source>
        <dbReference type="ARBA" id="ARBA00023014"/>
    </source>
</evidence>
<dbReference type="CDD" id="cd01335">
    <property type="entry name" value="Radical_SAM"/>
    <property type="match status" value="1"/>
</dbReference>
<dbReference type="SFLD" id="SFLDS00029">
    <property type="entry name" value="Radical_SAM"/>
    <property type="match status" value="1"/>
</dbReference>
<dbReference type="PIRSF" id="PIRSF037420">
    <property type="entry name" value="PQQ_syn_pqqE"/>
    <property type="match status" value="1"/>
</dbReference>
<dbReference type="GO" id="GO:0051539">
    <property type="term" value="F:4 iron, 4 sulfur cluster binding"/>
    <property type="evidence" value="ECO:0007669"/>
    <property type="project" value="UniProtKB-KW"/>
</dbReference>
<dbReference type="InterPro" id="IPR023913">
    <property type="entry name" value="MftC"/>
</dbReference>
<dbReference type="SUPFAM" id="SSF102114">
    <property type="entry name" value="Radical SAM enzymes"/>
    <property type="match status" value="1"/>
</dbReference>
<dbReference type="EC" id="4.1.99.26" evidence="12"/>
<dbReference type="InterPro" id="IPR006638">
    <property type="entry name" value="Elp3/MiaA/NifB-like_rSAM"/>
</dbReference>
<dbReference type="Pfam" id="PF13186">
    <property type="entry name" value="SPASM"/>
    <property type="match status" value="1"/>
</dbReference>
<dbReference type="PATRIC" id="fig|1280514.3.peg.4256"/>
<dbReference type="GO" id="GO:0046872">
    <property type="term" value="F:metal ion binding"/>
    <property type="evidence" value="ECO:0007669"/>
    <property type="project" value="UniProtKB-KW"/>
</dbReference>
<dbReference type="InterPro" id="IPR023885">
    <property type="entry name" value="4Fe4S-binding_SPASM_dom"/>
</dbReference>
<comment type="catalytic activity">
    <reaction evidence="9">
        <text>[mycofactocin precursor peptide]-C-terminal glycyl-L-valyl-L-tyrosine + S-adenosyl-L-methionine = [mycofactocin precursor peptide]-C-terminal glycyl-N-{[2-(4-hydroxyphenyl)ethenyl]-3-methylbutanamide} + 5'-deoxyadenosine + L-methionine + CO2</text>
        <dbReference type="Rhea" id="RHEA:65492"/>
        <dbReference type="Rhea" id="RHEA-COMP:16815"/>
        <dbReference type="Rhea" id="RHEA-COMP:16816"/>
        <dbReference type="ChEBI" id="CHEBI:16526"/>
        <dbReference type="ChEBI" id="CHEBI:17319"/>
        <dbReference type="ChEBI" id="CHEBI:57844"/>
        <dbReference type="ChEBI" id="CHEBI:59789"/>
        <dbReference type="ChEBI" id="CHEBI:156515"/>
        <dbReference type="ChEBI" id="CHEBI:156517"/>
        <dbReference type="EC" id="1.3.98.7"/>
    </reaction>
</comment>
<evidence type="ECO:0000256" key="11">
    <source>
        <dbReference type="ARBA" id="ARBA00066739"/>
    </source>
</evidence>
<dbReference type="InterPro" id="IPR034480">
    <property type="entry name" value="Heme_synthase-like"/>
</dbReference>
<evidence type="ECO:0000259" key="16">
    <source>
        <dbReference type="PROSITE" id="PS51918"/>
    </source>
</evidence>
<keyword evidence="3" id="KW-0949">S-adenosyl-L-methionine</keyword>
<dbReference type="InterPro" id="IPR017200">
    <property type="entry name" value="PqqE-like"/>
</dbReference>